<dbReference type="InterPro" id="IPR041436">
    <property type="entry name" value="RNAse_A_bac"/>
</dbReference>
<gene>
    <name evidence="3" type="ORF">EUA03_15090</name>
</gene>
<feature type="compositionally biased region" description="Polar residues" evidence="1">
    <location>
        <begin position="114"/>
        <end position="123"/>
    </location>
</feature>
<comment type="caution">
    <text evidence="3">The sequence shown here is derived from an EMBL/GenBank/DDBJ whole genome shotgun (WGS) entry which is preliminary data.</text>
</comment>
<protein>
    <recommendedName>
        <fullName evidence="2">Bacterial CdiA-CT RNAse A domain-containing protein</fullName>
    </recommendedName>
</protein>
<accession>A0A4R5WE71</accession>
<feature type="domain" description="Bacterial CdiA-CT RNAse A" evidence="2">
    <location>
        <begin position="535"/>
        <end position="641"/>
    </location>
</feature>
<feature type="region of interest" description="Disordered" evidence="1">
    <location>
        <begin position="162"/>
        <end position="275"/>
    </location>
</feature>
<evidence type="ECO:0000259" key="2">
    <source>
        <dbReference type="Pfam" id="PF18431"/>
    </source>
</evidence>
<name>A0A4R5WE71_MYCMU</name>
<evidence type="ECO:0000256" key="1">
    <source>
        <dbReference type="SAM" id="MobiDB-lite"/>
    </source>
</evidence>
<dbReference type="CDD" id="cd20684">
    <property type="entry name" value="CdiA-CT_Yk_RNaseA-like"/>
    <property type="match status" value="1"/>
</dbReference>
<organism evidence="3 4">
    <name type="scientific">Mycolicibacterium mucogenicum</name>
    <name type="common">Mycobacterium mucogenicum</name>
    <dbReference type="NCBI Taxonomy" id="56689"/>
    <lineage>
        <taxon>Bacteria</taxon>
        <taxon>Bacillati</taxon>
        <taxon>Actinomycetota</taxon>
        <taxon>Actinomycetes</taxon>
        <taxon>Mycobacteriales</taxon>
        <taxon>Mycobacteriaceae</taxon>
        <taxon>Mycolicibacterium</taxon>
    </lineage>
</organism>
<dbReference type="AlphaFoldDB" id="A0A4R5WE71"/>
<evidence type="ECO:0000313" key="3">
    <source>
        <dbReference type="EMBL" id="TDK88153.1"/>
    </source>
</evidence>
<dbReference type="Pfam" id="PF18431">
    <property type="entry name" value="RNAse_A_bac"/>
    <property type="match status" value="1"/>
</dbReference>
<reference evidence="3 4" key="1">
    <citation type="submission" date="2019-01" db="EMBL/GenBank/DDBJ databases">
        <title>High-quality-draft genome sequences of five non-tuberculosis mycobacteriaceae isolated from a nosocomial environment.</title>
        <authorList>
            <person name="Tiago I."/>
            <person name="Alarico S."/>
            <person name="Pereira S.G."/>
            <person name="Coelho C."/>
            <person name="Maranha A."/>
            <person name="Empadinhas N."/>
        </authorList>
    </citation>
    <scope>NUCLEOTIDE SEQUENCE [LARGE SCALE GENOMIC DNA]</scope>
    <source>
        <strain evidence="3 4">24AIII</strain>
    </source>
</reference>
<evidence type="ECO:0000313" key="4">
    <source>
        <dbReference type="Proteomes" id="UP000294929"/>
    </source>
</evidence>
<proteinExistence type="predicted"/>
<dbReference type="EMBL" id="SDLO01000011">
    <property type="protein sequence ID" value="TDK88153.1"/>
    <property type="molecule type" value="Genomic_DNA"/>
</dbReference>
<sequence>MVSIPDLEHWNVAALQQVFAVSQNAGKSLQKLGEGLDGTAAGLTDWMGPASEAWRSEHGKLRTDVTEQHGQTQAVGQIITTAIDDVLWCINELKDARASAEALGMKVNADGSVTDPNAGNLTDQVEADEREQVRSTAEARLKHLLSVADTTETEVANALRAAVGDPTATVPANAPRPTPPATKQAAAGEQPKPGEKPPAATDPLGQLLGVSDKPDSNSPWTRQPAPGRPDKPPTNPLDVLAGQHDKPASVPPAADAAGKPTNPLDLLAGKDGKPGADPNYTHNPLLAPIVKADPSVLDRQAAKVDAARQAVDAAQAKLDAAAGPALWDGPLKGPGRDVTDPLTQQLMDARRNLTTETKLLQDMNGASAEAGGRTVPVPKLPENADVQSWPAQLTFGEQAAKGLTDVSHDLNKGTFGLVPDVAQDIHTFNHWGDASAGERTGAVLDAAGLVPGGKLVGEVHHGWEALAGVGRHADDISTPHVDVPAPHHDDVPPVEHHATGDAPVEHHVSGDSGHVAPYGVEDTTALLGASEAAGGHLLDRHVGQTVEDLSSRLDATRLPVVSSFGTADEAASAVSAALQHNRQIIDEWISSGAVGKVELDAPFVGGEVLRRGAAEAVAGSGVRVVLKGDGAGGWYVLTGFPTP</sequence>
<dbReference type="RefSeq" id="WP_061004662.1">
    <property type="nucleotide sequence ID" value="NZ_LSKL01000416.1"/>
</dbReference>
<dbReference type="Proteomes" id="UP000294929">
    <property type="component" value="Unassembled WGS sequence"/>
</dbReference>
<feature type="region of interest" description="Disordered" evidence="1">
    <location>
        <begin position="109"/>
        <end position="129"/>
    </location>
</feature>